<dbReference type="Proteomes" id="UP001145114">
    <property type="component" value="Unassembled WGS sequence"/>
</dbReference>
<organism evidence="1 2">
    <name type="scientific">Spiromyces aspiralis</name>
    <dbReference type="NCBI Taxonomy" id="68401"/>
    <lineage>
        <taxon>Eukaryota</taxon>
        <taxon>Fungi</taxon>
        <taxon>Fungi incertae sedis</taxon>
        <taxon>Zoopagomycota</taxon>
        <taxon>Kickxellomycotina</taxon>
        <taxon>Kickxellomycetes</taxon>
        <taxon>Kickxellales</taxon>
        <taxon>Kickxellaceae</taxon>
        <taxon>Spiromyces</taxon>
    </lineage>
</organism>
<accession>A0ACC1HS54</accession>
<evidence type="ECO:0000313" key="1">
    <source>
        <dbReference type="EMBL" id="KAJ1679379.1"/>
    </source>
</evidence>
<name>A0ACC1HS54_9FUNG</name>
<protein>
    <submittedName>
        <fullName evidence="1">Uncharacterized protein</fullName>
    </submittedName>
</protein>
<sequence>MIRSKLGLGASRSVSSKLSGLLVANYSSAAGLASRGLVVGMYSDFTWHESQATSALLHQQHGSEFSRNIIDELRGTGWSGKPGEVRVIHDRSPLLSPAAEGSARQIAVVGLGSRSKQSLPDVLEIIRKAVANGAKSLRDCSVKSIDVDVLADSHAAAEGVTLGLYRYDRLKSGYNGEKAAEVVINPLLEPGQSATEFSDPRKLTWLSGLEYARSQNFARDLATAPANLMTPTLFSESVVAELKSIPNVSVQVHDSQWAELQGMGAFLSVAQGSDQPLRFLEIVYTNAPAQSGYLAWVGKGVTFDSGGISIKPSAGMDLMKGDMSGAASVVAAMRGVAKLQLPINVVCCVPLCENMINGKAIKPGDVFKAMNGKTIEVLNTDAEGRLILADALTYVTRKYKPHTTIDVATLTGAMDVALGGVFSGVFSGSSSLWDMIRNASVFTGDLSWRMPLHSFYGEVMKGTVADLANIGGGRQAGACTAAMFLRDFVEMEGSDESLAPSSDANETALNWAHIDTAGTMETRNSDGHEVKGMTGRPTRMLIEFARQKVLSGL</sequence>
<proteinExistence type="predicted"/>
<keyword evidence="2" id="KW-1185">Reference proteome</keyword>
<gene>
    <name evidence="1" type="ORF">EV182_002170</name>
</gene>
<comment type="caution">
    <text evidence="1">The sequence shown here is derived from an EMBL/GenBank/DDBJ whole genome shotgun (WGS) entry which is preliminary data.</text>
</comment>
<dbReference type="EMBL" id="JAMZIH010000417">
    <property type="protein sequence ID" value="KAJ1679379.1"/>
    <property type="molecule type" value="Genomic_DNA"/>
</dbReference>
<reference evidence="1" key="1">
    <citation type="submission" date="2022-06" db="EMBL/GenBank/DDBJ databases">
        <title>Phylogenomic reconstructions and comparative analyses of Kickxellomycotina fungi.</title>
        <authorList>
            <person name="Reynolds N.K."/>
            <person name="Stajich J.E."/>
            <person name="Barry K."/>
            <person name="Grigoriev I.V."/>
            <person name="Crous P."/>
            <person name="Smith M.E."/>
        </authorList>
    </citation>
    <scope>NUCLEOTIDE SEQUENCE</scope>
    <source>
        <strain evidence="1">RSA 2271</strain>
    </source>
</reference>
<evidence type="ECO:0000313" key="2">
    <source>
        <dbReference type="Proteomes" id="UP001145114"/>
    </source>
</evidence>